<proteinExistence type="inferred from homology"/>
<evidence type="ECO:0000313" key="3">
    <source>
        <dbReference type="EMBL" id="ASI47847.1"/>
    </source>
</evidence>
<comment type="similarity">
    <text evidence="1">Belongs to the bacterial histone-like protein family.</text>
</comment>
<dbReference type="GO" id="GO:0003677">
    <property type="term" value="F:DNA binding"/>
    <property type="evidence" value="ECO:0007669"/>
    <property type="project" value="UniProtKB-KW"/>
</dbReference>
<name>A0A2Z2L8G5_9RICK</name>
<dbReference type="AlphaFoldDB" id="A0A2Z2L8G5"/>
<keyword evidence="4" id="KW-1185">Reference proteome</keyword>
<reference evidence="4" key="1">
    <citation type="submission" date="2018-06" db="EMBL/GenBank/DDBJ databases">
        <title>The Anaplasma ovis genome reveals a high proportion of pseudogenes.</title>
        <authorList>
            <person name="Liu Z."/>
            <person name="Peasley A.M."/>
            <person name="Yang J."/>
            <person name="Li Y."/>
            <person name="Guan G."/>
            <person name="Luo J."/>
            <person name="Yin H."/>
            <person name="Brayton K.A."/>
        </authorList>
    </citation>
    <scope>NUCLEOTIDE SEQUENCE [LARGE SCALE GENOMIC DNA]</scope>
    <source>
        <strain evidence="4">Haibei</strain>
    </source>
</reference>
<protein>
    <submittedName>
        <fullName evidence="3">Integration host factor subunit beta</fullName>
    </submittedName>
</protein>
<dbReference type="GO" id="GO:0030527">
    <property type="term" value="F:structural constituent of chromatin"/>
    <property type="evidence" value="ECO:0007669"/>
    <property type="project" value="InterPro"/>
</dbReference>
<gene>
    <name evidence="3" type="ORF">AOV_03375</name>
</gene>
<evidence type="ECO:0000256" key="1">
    <source>
        <dbReference type="ARBA" id="ARBA00010529"/>
    </source>
</evidence>
<dbReference type="OrthoDB" id="9804203at2"/>
<accession>A0A2Z2L8G5</accession>
<dbReference type="Proteomes" id="UP000259762">
    <property type="component" value="Chromosome"/>
</dbReference>
<organism evidence="3 4">
    <name type="scientific">Anaplasma ovis str. Haibei</name>
    <dbReference type="NCBI Taxonomy" id="1248439"/>
    <lineage>
        <taxon>Bacteria</taxon>
        <taxon>Pseudomonadati</taxon>
        <taxon>Pseudomonadota</taxon>
        <taxon>Alphaproteobacteria</taxon>
        <taxon>Rickettsiales</taxon>
        <taxon>Anaplasmataceae</taxon>
        <taxon>Anaplasma</taxon>
    </lineage>
</organism>
<evidence type="ECO:0000256" key="2">
    <source>
        <dbReference type="ARBA" id="ARBA00023125"/>
    </source>
</evidence>
<dbReference type="SUPFAM" id="SSF47729">
    <property type="entry name" value="IHF-like DNA-binding proteins"/>
    <property type="match status" value="1"/>
</dbReference>
<keyword evidence="2" id="KW-0238">DNA-binding</keyword>
<dbReference type="RefSeq" id="WP_075139135.1">
    <property type="nucleotide sequence ID" value="NZ_CP015994.1"/>
</dbReference>
<reference evidence="3 4" key="2">
    <citation type="journal article" date="2019" name="BMC Genomics">
        <title>The Anaplasma ovis genome reveals a high proportion of pseudogenes.</title>
        <authorList>
            <person name="Liu Z."/>
            <person name="Peasley A.M."/>
            <person name="Yang J."/>
            <person name="Li Y."/>
            <person name="Guan G."/>
            <person name="Luo J."/>
            <person name="Yin H."/>
            <person name="Brayton K.A."/>
        </authorList>
    </citation>
    <scope>NUCLEOTIDE SEQUENCE [LARGE SCALE GENOMIC DNA]</scope>
    <source>
        <strain evidence="3 4">Haibei</strain>
    </source>
</reference>
<dbReference type="KEGG" id="aoh:AOV_03375"/>
<dbReference type="Pfam" id="PF00216">
    <property type="entry name" value="Bac_DNA_binding"/>
    <property type="match status" value="1"/>
</dbReference>
<dbReference type="EMBL" id="CP015994">
    <property type="protein sequence ID" value="ASI47847.1"/>
    <property type="molecule type" value="Genomic_DNA"/>
</dbReference>
<sequence length="91" mass="10147">MSLKSDLIQRVARKNPSLGEAVVSQIVGIFFASIVSCVSSGCRVELRGFGAFSTRHYVLKDHSLNSRLPKSTYKRVYFRPSEKLVKAVDGR</sequence>
<evidence type="ECO:0000313" key="4">
    <source>
        <dbReference type="Proteomes" id="UP000259762"/>
    </source>
</evidence>
<dbReference type="Gene3D" id="4.10.520.10">
    <property type="entry name" value="IHF-like DNA-binding proteins"/>
    <property type="match status" value="1"/>
</dbReference>
<dbReference type="InterPro" id="IPR000119">
    <property type="entry name" value="Hist_DNA-bd"/>
</dbReference>
<dbReference type="InterPro" id="IPR010992">
    <property type="entry name" value="IHF-like_DNA-bd_dom_sf"/>
</dbReference>